<dbReference type="InterPro" id="IPR042187">
    <property type="entry name" value="Flagellin_C_sub2"/>
</dbReference>
<dbReference type="InterPro" id="IPR046358">
    <property type="entry name" value="Flagellin_C"/>
</dbReference>
<dbReference type="EMBL" id="AUPZ01000007">
    <property type="protein sequence ID" value="EQB39587.1"/>
    <property type="molecule type" value="Genomic_DNA"/>
</dbReference>
<dbReference type="GO" id="GO:0009288">
    <property type="term" value="C:bacterial-type flagellum"/>
    <property type="evidence" value="ECO:0007669"/>
    <property type="project" value="UniProtKB-SubCell"/>
</dbReference>
<accession>T0JRU3</accession>
<dbReference type="eggNOG" id="COG1344">
    <property type="taxonomic scope" value="Bacteria"/>
</dbReference>
<evidence type="ECO:0000259" key="5">
    <source>
        <dbReference type="Pfam" id="PF00700"/>
    </source>
</evidence>
<gene>
    <name evidence="6" type="ORF">M947_06230</name>
</gene>
<dbReference type="GO" id="GO:0005198">
    <property type="term" value="F:structural molecule activity"/>
    <property type="evidence" value="ECO:0007669"/>
    <property type="project" value="UniProtKB-UniRule"/>
</dbReference>
<dbReference type="Gene3D" id="1.20.1330.10">
    <property type="entry name" value="f41 fragment of flagellin, N-terminal domain"/>
    <property type="match status" value="1"/>
</dbReference>
<dbReference type="OrthoDB" id="9796789at2"/>
<feature type="domain" description="Flagellin N-terminal" evidence="4">
    <location>
        <begin position="5"/>
        <end position="133"/>
    </location>
</feature>
<evidence type="ECO:0000256" key="2">
    <source>
        <dbReference type="ARBA" id="ARBA00023143"/>
    </source>
</evidence>
<comment type="subcellular location">
    <subcellularLocation>
        <location evidence="3">Secreted</location>
    </subcellularLocation>
    <subcellularLocation>
        <location evidence="3">Bacterial flagellum</location>
    </subcellularLocation>
</comment>
<dbReference type="Pfam" id="PF00700">
    <property type="entry name" value="Flagellin_C"/>
    <property type="match status" value="1"/>
</dbReference>
<dbReference type="STRING" id="1172190.M947_06230"/>
<dbReference type="PANTHER" id="PTHR42792:SF2">
    <property type="entry name" value="FLAGELLIN"/>
    <property type="match status" value="1"/>
</dbReference>
<evidence type="ECO:0000256" key="1">
    <source>
        <dbReference type="ARBA" id="ARBA00005709"/>
    </source>
</evidence>
<dbReference type="Proteomes" id="UP000015520">
    <property type="component" value="Unassembled WGS sequence"/>
</dbReference>
<name>T0JRU3_9BACT</name>
<evidence type="ECO:0000313" key="6">
    <source>
        <dbReference type="EMBL" id="EQB39587.1"/>
    </source>
</evidence>
<keyword evidence="7" id="KW-1185">Reference proteome</keyword>
<sequence length="259" mass="27087">MNVSSTTHLNNNSINLNSNMTKLSSGSKINSAADDASGMSIADGMSAQVRGLGQAIQNSNNAIGMIQVADGAMQEYSNILNDVRGLTLKASSGIMNNSNRAIIQNEIDGLLSSANNIINTTSYNGINLLRGDNEFSFHTGANGGENINVDFGNAGSILPSVDVSNSASIEDSLKSIDSALESAGDIMTNLGAGQNALESNVRNISVSQINVASAESQIRDLDFAKESADFNKNSILDQAGIFALTQKNIVQANVLNLLK</sequence>
<evidence type="ECO:0000256" key="3">
    <source>
        <dbReference type="RuleBase" id="RU362073"/>
    </source>
</evidence>
<protein>
    <recommendedName>
        <fullName evidence="3">Flagellin</fullName>
    </recommendedName>
</protein>
<dbReference type="GO" id="GO:0005576">
    <property type="term" value="C:extracellular region"/>
    <property type="evidence" value="ECO:0007669"/>
    <property type="project" value="UniProtKB-SubCell"/>
</dbReference>
<dbReference type="PANTHER" id="PTHR42792">
    <property type="entry name" value="FLAGELLIN"/>
    <property type="match status" value="1"/>
</dbReference>
<comment type="caution">
    <text evidence="6">The sequence shown here is derived from an EMBL/GenBank/DDBJ whole genome shotgun (WGS) entry which is preliminary data.</text>
</comment>
<keyword evidence="3" id="KW-0964">Secreted</keyword>
<organism evidence="6 7">
    <name type="scientific">Sulfurimonas hongkongensis</name>
    <dbReference type="NCBI Taxonomy" id="1172190"/>
    <lineage>
        <taxon>Bacteria</taxon>
        <taxon>Pseudomonadati</taxon>
        <taxon>Campylobacterota</taxon>
        <taxon>Epsilonproteobacteria</taxon>
        <taxon>Campylobacterales</taxon>
        <taxon>Sulfurimonadaceae</taxon>
        <taxon>Sulfurimonas</taxon>
    </lineage>
</organism>
<dbReference type="InterPro" id="IPR001029">
    <property type="entry name" value="Flagellin_N"/>
</dbReference>
<dbReference type="Pfam" id="PF00669">
    <property type="entry name" value="Flagellin_N"/>
    <property type="match status" value="1"/>
</dbReference>
<evidence type="ECO:0000313" key="7">
    <source>
        <dbReference type="Proteomes" id="UP000015520"/>
    </source>
</evidence>
<dbReference type="SUPFAM" id="SSF64518">
    <property type="entry name" value="Phase 1 flagellin"/>
    <property type="match status" value="1"/>
</dbReference>
<feature type="domain" description="Flagellin C-terminal" evidence="5">
    <location>
        <begin position="173"/>
        <end position="258"/>
    </location>
</feature>
<dbReference type="PRINTS" id="PR00207">
    <property type="entry name" value="FLAGELLIN"/>
</dbReference>
<comment type="function">
    <text evidence="3">Flagellin is the subunit protein which polymerizes to form the filaments of bacterial flagella.</text>
</comment>
<dbReference type="Gene3D" id="6.10.10.10">
    <property type="entry name" value="Flagellar export chaperone, C-terminal domain"/>
    <property type="match status" value="1"/>
</dbReference>
<dbReference type="RefSeq" id="WP_021287509.1">
    <property type="nucleotide sequence ID" value="NZ_AUPZ01000007.1"/>
</dbReference>
<comment type="similarity">
    <text evidence="1 3">Belongs to the bacterial flagellin family.</text>
</comment>
<dbReference type="AlphaFoldDB" id="T0JRU3"/>
<evidence type="ECO:0000259" key="4">
    <source>
        <dbReference type="Pfam" id="PF00669"/>
    </source>
</evidence>
<keyword evidence="2 3" id="KW-0975">Bacterial flagellum</keyword>
<dbReference type="PATRIC" id="fig|1172190.3.peg.1209"/>
<proteinExistence type="inferred from homology"/>
<reference evidence="6 7" key="1">
    <citation type="submission" date="2013-07" db="EMBL/GenBank/DDBJ databases">
        <title>Sulfurimonas hongkongensis AST-10 Genome Sequencing.</title>
        <authorList>
            <person name="Cai L."/>
            <person name="Zhang T."/>
        </authorList>
    </citation>
    <scope>NUCLEOTIDE SEQUENCE [LARGE SCALE GENOMIC DNA]</scope>
    <source>
        <strain evidence="6 7">AST-10</strain>
    </source>
</reference>
<dbReference type="InterPro" id="IPR001492">
    <property type="entry name" value="Flagellin"/>
</dbReference>